<evidence type="ECO:0000256" key="1">
    <source>
        <dbReference type="SAM" id="Coils"/>
    </source>
</evidence>
<protein>
    <submittedName>
        <fullName evidence="3">Uncharacterized protein LOC106076071 isoform X1</fullName>
    </submittedName>
</protein>
<accession>A0A9W3B9A3</accession>
<name>A0A9W3B9A3_BIOGL</name>
<organism evidence="2 3">
    <name type="scientific">Biomphalaria glabrata</name>
    <name type="common">Bloodfluke planorb</name>
    <name type="synonym">Freshwater snail</name>
    <dbReference type="NCBI Taxonomy" id="6526"/>
    <lineage>
        <taxon>Eukaryota</taxon>
        <taxon>Metazoa</taxon>
        <taxon>Spiralia</taxon>
        <taxon>Lophotrochozoa</taxon>
        <taxon>Mollusca</taxon>
        <taxon>Gastropoda</taxon>
        <taxon>Heterobranchia</taxon>
        <taxon>Euthyneura</taxon>
        <taxon>Panpulmonata</taxon>
        <taxon>Hygrophila</taxon>
        <taxon>Lymnaeoidea</taxon>
        <taxon>Planorbidae</taxon>
        <taxon>Biomphalaria</taxon>
    </lineage>
</organism>
<keyword evidence="2" id="KW-1185">Reference proteome</keyword>
<dbReference type="GeneID" id="106076071"/>
<keyword evidence="1" id="KW-0175">Coiled coil</keyword>
<evidence type="ECO:0000313" key="3">
    <source>
        <dbReference type="RefSeq" id="XP_055896036.1"/>
    </source>
</evidence>
<feature type="coiled-coil region" evidence="1">
    <location>
        <begin position="103"/>
        <end position="218"/>
    </location>
</feature>
<dbReference type="AlphaFoldDB" id="A0A9W3B9A3"/>
<evidence type="ECO:0000313" key="2">
    <source>
        <dbReference type="Proteomes" id="UP001165740"/>
    </source>
</evidence>
<proteinExistence type="predicted"/>
<gene>
    <name evidence="3" type="primary">LOC106076071</name>
</gene>
<dbReference type="Proteomes" id="UP001165740">
    <property type="component" value="Chromosome 9"/>
</dbReference>
<reference evidence="3" key="1">
    <citation type="submission" date="2025-08" db="UniProtKB">
        <authorList>
            <consortium name="RefSeq"/>
        </authorList>
    </citation>
    <scope>IDENTIFICATION</scope>
</reference>
<sequence>MKMKSYSEVADIVSKVQKLAQIKELLQKVLESIDSVKEKCELWIEDKENLSYTEIKQFINCKTSEALHKYFSQAGSNIENLAQSAHSLERMDKENQTDDTELSASLSQELQSLRANIDTLSSEVLLQSKELKKCEQKFKDQETKNKTLEETSTKTLDATQDVDKRLNELKEEVRNELQATSTFMSRLQTFSMEFKEIKEVHEKKMEDLSAEIIDLRNTISTFFQKQDGLEAEQENLKSKPRDKMLIQENLADFFKRVQRLGRDIETLRWINVPEFYCKKSGQSDVKCTGNCFHVIGHHEQQISEGGEADLLTHLADCNKSLGHKDFIPVDRFSLEHLPPGYQNTDMYELIKVVADLTVRVSVKMTSPRRPEFWPNTKIPYFVYNLKGSQHLRTGSGIITDVMKGNNVLCTCHKCQHSDKPNIDWWRIEVQTAGSLVFDDIEANHTTIRLFYDTENCEEIVLNQEDITSSKSQTERSRLITFLTCDRNIVQKIAKMIDQYNNLFSKVNISTEVENFMFIVSHPHGCCKQISIGQWKDRYNTFGRPFSNVFLYSTCTCPGSEGASVHCVDYGKYIHQGSLKSGLNYSCYTSS</sequence>
<dbReference type="RefSeq" id="XP_055896036.1">
    <property type="nucleotide sequence ID" value="XM_056040061.1"/>
</dbReference>